<name>A0A0L6UDI6_9BASI</name>
<dbReference type="OrthoDB" id="2500653at2759"/>
<reference evidence="2 3" key="1">
    <citation type="submission" date="2015-08" db="EMBL/GenBank/DDBJ databases">
        <title>Next Generation Sequencing and Analysis of the Genome of Puccinia sorghi L Schw, the Causal Agent of Maize Common Rust.</title>
        <authorList>
            <person name="Rochi L."/>
            <person name="Burguener G."/>
            <person name="Darino M."/>
            <person name="Turjanski A."/>
            <person name="Kreff E."/>
            <person name="Dieguez M.J."/>
            <person name="Sacco F."/>
        </authorList>
    </citation>
    <scope>NUCLEOTIDE SEQUENCE [LARGE SCALE GENOMIC DNA]</scope>
    <source>
        <strain evidence="2 3">RO10H11247</strain>
    </source>
</reference>
<feature type="compositionally biased region" description="Low complexity" evidence="1">
    <location>
        <begin position="1"/>
        <end position="23"/>
    </location>
</feature>
<accession>A0A0L6UDI6</accession>
<feature type="compositionally biased region" description="Basic and acidic residues" evidence="1">
    <location>
        <begin position="94"/>
        <end position="108"/>
    </location>
</feature>
<comment type="caution">
    <text evidence="2">The sequence shown here is derived from an EMBL/GenBank/DDBJ whole genome shotgun (WGS) entry which is preliminary data.</text>
</comment>
<keyword evidence="3" id="KW-1185">Reference proteome</keyword>
<feature type="region of interest" description="Disordered" evidence="1">
    <location>
        <begin position="137"/>
        <end position="163"/>
    </location>
</feature>
<dbReference type="Proteomes" id="UP000037035">
    <property type="component" value="Unassembled WGS sequence"/>
</dbReference>
<evidence type="ECO:0000313" key="2">
    <source>
        <dbReference type="EMBL" id="KNZ46581.1"/>
    </source>
</evidence>
<evidence type="ECO:0000256" key="1">
    <source>
        <dbReference type="SAM" id="MobiDB-lite"/>
    </source>
</evidence>
<organism evidence="2 3">
    <name type="scientific">Puccinia sorghi</name>
    <dbReference type="NCBI Taxonomy" id="27349"/>
    <lineage>
        <taxon>Eukaryota</taxon>
        <taxon>Fungi</taxon>
        <taxon>Dikarya</taxon>
        <taxon>Basidiomycota</taxon>
        <taxon>Pucciniomycotina</taxon>
        <taxon>Pucciniomycetes</taxon>
        <taxon>Pucciniales</taxon>
        <taxon>Pucciniaceae</taxon>
        <taxon>Puccinia</taxon>
    </lineage>
</organism>
<evidence type="ECO:0000313" key="3">
    <source>
        <dbReference type="Proteomes" id="UP000037035"/>
    </source>
</evidence>
<feature type="region of interest" description="Disordered" evidence="1">
    <location>
        <begin position="72"/>
        <end position="118"/>
    </location>
</feature>
<proteinExistence type="predicted"/>
<dbReference type="VEuPathDB" id="FungiDB:VP01_714g4"/>
<dbReference type="EMBL" id="LAVV01012550">
    <property type="protein sequence ID" value="KNZ46581.1"/>
    <property type="molecule type" value="Genomic_DNA"/>
</dbReference>
<dbReference type="AlphaFoldDB" id="A0A0L6UDI6"/>
<sequence>MPQSPSGHSSSSSVLSDSTQPSSTRSCSNVGRASPVSELAELSYKEIKALKQYSHSVQNFTYQLFENFRLEQEAKGRPSPPVQITDPSHLSQRKNYESRKEEPDHDLPGFRSTELLNDNNGCSPRFDNLLFPQPLVSIGRRKPSDLPRRKKRPGSDFPEDIGL</sequence>
<gene>
    <name evidence="2" type="ORF">VP01_714g4</name>
</gene>
<protein>
    <submittedName>
        <fullName evidence="2">Uncharacterized protein</fullName>
    </submittedName>
</protein>
<feature type="region of interest" description="Disordered" evidence="1">
    <location>
        <begin position="1"/>
        <end position="34"/>
    </location>
</feature>